<dbReference type="InterPro" id="IPR036097">
    <property type="entry name" value="HisK_dim/P_sf"/>
</dbReference>
<dbReference type="Pfam" id="PF00512">
    <property type="entry name" value="HisKA"/>
    <property type="match status" value="1"/>
</dbReference>
<evidence type="ECO:0000313" key="24">
    <source>
        <dbReference type="Proteomes" id="UP000199403"/>
    </source>
</evidence>
<dbReference type="Gene3D" id="1.10.287.130">
    <property type="match status" value="1"/>
</dbReference>
<dbReference type="Pfam" id="PF00072">
    <property type="entry name" value="Response_reg"/>
    <property type="match status" value="2"/>
</dbReference>
<evidence type="ECO:0000256" key="7">
    <source>
        <dbReference type="ARBA" id="ARBA00022692"/>
    </source>
</evidence>
<protein>
    <recommendedName>
        <fullName evidence="3">histidine kinase</fullName>
        <ecNumber evidence="3">2.7.13.3</ecNumber>
    </recommendedName>
</protein>
<feature type="domain" description="Response regulatory" evidence="19">
    <location>
        <begin position="1087"/>
        <end position="1205"/>
    </location>
</feature>
<dbReference type="SUPFAM" id="SSF55781">
    <property type="entry name" value="GAF domain-like"/>
    <property type="match status" value="1"/>
</dbReference>
<evidence type="ECO:0000256" key="8">
    <source>
        <dbReference type="ARBA" id="ARBA00022741"/>
    </source>
</evidence>
<evidence type="ECO:0000256" key="1">
    <source>
        <dbReference type="ARBA" id="ARBA00000085"/>
    </source>
</evidence>
<dbReference type="SMART" id="SM00091">
    <property type="entry name" value="PAS"/>
    <property type="match status" value="4"/>
</dbReference>
<keyword evidence="14" id="KW-0131">Cell cycle</keyword>
<dbReference type="CDD" id="cd17546">
    <property type="entry name" value="REC_hyHK_CKI1_RcsC-like"/>
    <property type="match status" value="2"/>
</dbReference>
<dbReference type="Gene3D" id="1.20.120.160">
    <property type="entry name" value="HPT domain"/>
    <property type="match status" value="1"/>
</dbReference>
<evidence type="ECO:0000256" key="9">
    <source>
        <dbReference type="ARBA" id="ARBA00022777"/>
    </source>
</evidence>
<evidence type="ECO:0000256" key="11">
    <source>
        <dbReference type="ARBA" id="ARBA00022989"/>
    </source>
</evidence>
<evidence type="ECO:0000256" key="6">
    <source>
        <dbReference type="ARBA" id="ARBA00022679"/>
    </source>
</evidence>
<keyword evidence="8" id="KW-0547">Nucleotide-binding</keyword>
<dbReference type="Pfam" id="PF08448">
    <property type="entry name" value="PAS_4"/>
    <property type="match status" value="1"/>
</dbReference>
<dbReference type="Pfam" id="PF01590">
    <property type="entry name" value="GAF"/>
    <property type="match status" value="1"/>
</dbReference>
<dbReference type="SMART" id="SM00387">
    <property type="entry name" value="HATPase_c"/>
    <property type="match status" value="1"/>
</dbReference>
<dbReference type="InterPro" id="IPR013656">
    <property type="entry name" value="PAS_4"/>
</dbReference>
<feature type="modified residue" description="4-aspartylphosphate" evidence="16">
    <location>
        <position position="1138"/>
    </location>
</feature>
<dbReference type="FunFam" id="3.30.565.10:FF:000010">
    <property type="entry name" value="Sensor histidine kinase RcsC"/>
    <property type="match status" value="1"/>
</dbReference>
<feature type="modified residue" description="4-aspartylphosphate" evidence="16">
    <location>
        <position position="990"/>
    </location>
</feature>
<dbReference type="PANTHER" id="PTHR45339">
    <property type="entry name" value="HYBRID SIGNAL TRANSDUCTION HISTIDINE KINASE J"/>
    <property type="match status" value="1"/>
</dbReference>
<evidence type="ECO:0000256" key="17">
    <source>
        <dbReference type="SAM" id="Coils"/>
    </source>
</evidence>
<dbReference type="PRINTS" id="PR00344">
    <property type="entry name" value="BCTRLSENSOR"/>
</dbReference>
<dbReference type="PROSITE" id="PS50113">
    <property type="entry name" value="PAC"/>
    <property type="match status" value="2"/>
</dbReference>
<dbReference type="NCBIfam" id="TIGR00229">
    <property type="entry name" value="sensory_box"/>
    <property type="match status" value="3"/>
</dbReference>
<gene>
    <name evidence="23" type="ORF">SAMN05192553_10471</name>
</gene>
<feature type="domain" description="HPt" evidence="22">
    <location>
        <begin position="1241"/>
        <end position="1336"/>
    </location>
</feature>
<sequence length="1336" mass="151501">MQHRELPLPKNEDERLEALLATKLLDSAPEASFDNLTELAAEICQTPIALVTLLDSSRQWFKSKVGIDFQETPKKDSFCQYTILDDGMLEIPDASKDPRFDTIPAVASEEHVRFYAGFPIKTDQGYPLGTLCVLDRKPRQLDSRQARALYILSKEVEKLIQLRMEKLKLNQANKKIEQVLKNVGDLVFLVDKKLVIHDYFTAKEQQLFVSPQEFLKKKISDLGFSKEQTALFEGIIGEAYRSGEKKTTEYTLSLRGKKEWFEMSAEKISSEGPEVLCIINQISQQKKEALKIKEREKEFKDFFENVHGLMFRHDLEGNIIHINRDGAKILEYEQEELIGVNMKSLALDEQLFAQYLDTIKKERVFTGTGRLVSRTGKTVTFHFNNVLFESQLGDSYILGNGMDMTESLRSREELETAAESIDKERALLKTIIDNIPINVYAKNNRFEKTLVNRAELTYLGITEEKDALGKTDETLFDAKTAQEAREEDQSVILNGEVILNKEVVQTHQSGRKRYCLISKIPLRDAAGKITGMVGITNDISDRKKAELALLEKGNRLEAIIRGTNAGTWEWAIQRERILINERYAEMLGYSATDMADFTASKWNALCHPDDLLHREHLLQKHFEGKTDFYACEIRLKHKEGHYVWVQDRGKVFSSDASGKPEIMYGTHQDISERKRIENQLKEAKEAAENANQAKSEFLANMSHEIRTPLNGVIGFSDLLMKTPLSDTQLQYMKTVYQSAHSLLDLINDILDFSKIEANKMDLSIEKSDIFELGTQVADITKYQAHSKGLELLLNLSPNLPRFIYADDVRLRQILVNLLTNAVKFTERGEVELKVEKRDEGLQEGVPVLFRFSVKDTGIGIPREKQQKIFDAFSQEDASTTRKFGGTGLGLAISNKLLGLMGSGLQLKSEPGKGSTFYFDIQLMAEQGAEDGWPENHGIRRVLVVDDNETNRNLVQEILIAKKIACLQASNGMEALQVMEENGQIDLVFMDLRMPFLDGMETTQKIRKLSDPALSQVPVVLLSSSNDDALDRTRMRDLRINHRILKPIKVHQLAQVIQKIAHPDEVAPEDSQPSISEEKNILASRTYTVLIAEDNPINMRLSKIILSKISPTIQLVEADNGLKAYEYVLRHKPDLILMDIQMPIMNGYETSKAIRSIENGKDLPIIALTAGTVKGERERCLESGMNDYMSKPLVQESLTQMIIKWLMPAQQENRTASDPLENSGFKKQHFDRTHLLSLFDGDKSLGRELLKIAKITLEESHTRLQAAMKNQDKAVLLEMGHKLKGSAATAGFFVLLPLTDQLERNAETTENGLLFAVGDKILDELDYLLKNFEQFKL</sequence>
<dbReference type="InterPro" id="IPR003018">
    <property type="entry name" value="GAF"/>
</dbReference>
<keyword evidence="24" id="KW-1185">Reference proteome</keyword>
<feature type="domain" description="PAS" evidence="20">
    <location>
        <begin position="295"/>
        <end position="339"/>
    </location>
</feature>
<feature type="domain" description="PAC" evidence="21">
    <location>
        <begin position="629"/>
        <end position="682"/>
    </location>
</feature>
<dbReference type="InterPro" id="IPR004358">
    <property type="entry name" value="Sig_transdc_His_kin-like_C"/>
</dbReference>
<proteinExistence type="predicted"/>
<dbReference type="CDD" id="cd16922">
    <property type="entry name" value="HATPase_EvgS-ArcB-TorS-like"/>
    <property type="match status" value="1"/>
</dbReference>
<evidence type="ECO:0000256" key="5">
    <source>
        <dbReference type="ARBA" id="ARBA00022553"/>
    </source>
</evidence>
<evidence type="ECO:0000256" key="3">
    <source>
        <dbReference type="ARBA" id="ARBA00012438"/>
    </source>
</evidence>
<keyword evidence="10" id="KW-0067">ATP-binding</keyword>
<evidence type="ECO:0000259" key="19">
    <source>
        <dbReference type="PROSITE" id="PS50110"/>
    </source>
</evidence>
<dbReference type="SUPFAM" id="SSF52172">
    <property type="entry name" value="CheY-like"/>
    <property type="match status" value="2"/>
</dbReference>
<keyword evidence="13" id="KW-0472">Membrane</keyword>
<evidence type="ECO:0000313" key="23">
    <source>
        <dbReference type="EMBL" id="SEJ46071.1"/>
    </source>
</evidence>
<dbReference type="CDD" id="cd00130">
    <property type="entry name" value="PAS"/>
    <property type="match status" value="2"/>
</dbReference>
<dbReference type="SMART" id="SM00065">
    <property type="entry name" value="GAF"/>
    <property type="match status" value="1"/>
</dbReference>
<evidence type="ECO:0000256" key="12">
    <source>
        <dbReference type="ARBA" id="ARBA00023012"/>
    </source>
</evidence>
<keyword evidence="4" id="KW-1003">Cell membrane</keyword>
<dbReference type="SUPFAM" id="SSF47384">
    <property type="entry name" value="Homodimeric domain of signal transducing histidine kinase"/>
    <property type="match status" value="1"/>
</dbReference>
<accession>A0A1H6YXZ2</accession>
<dbReference type="PROSITE" id="PS50109">
    <property type="entry name" value="HIS_KIN"/>
    <property type="match status" value="1"/>
</dbReference>
<name>A0A1H6YXZ2_9BACT</name>
<dbReference type="OrthoDB" id="9811889at2"/>
<dbReference type="SUPFAM" id="SSF55785">
    <property type="entry name" value="PYP-like sensor domain (PAS domain)"/>
    <property type="match status" value="4"/>
</dbReference>
<dbReference type="SUPFAM" id="SSF55874">
    <property type="entry name" value="ATPase domain of HSP90 chaperone/DNA topoisomerase II/histidine kinase"/>
    <property type="match status" value="1"/>
</dbReference>
<feature type="coiled-coil region" evidence="17">
    <location>
        <begin position="673"/>
        <end position="700"/>
    </location>
</feature>
<dbReference type="InterPro" id="IPR000014">
    <property type="entry name" value="PAS"/>
</dbReference>
<dbReference type="Gene3D" id="3.30.450.40">
    <property type="match status" value="1"/>
</dbReference>
<evidence type="ECO:0000259" key="21">
    <source>
        <dbReference type="PROSITE" id="PS50113"/>
    </source>
</evidence>
<dbReference type="InterPro" id="IPR036641">
    <property type="entry name" value="HPT_dom_sf"/>
</dbReference>
<dbReference type="InterPro" id="IPR001610">
    <property type="entry name" value="PAC"/>
</dbReference>
<dbReference type="Proteomes" id="UP000199403">
    <property type="component" value="Unassembled WGS sequence"/>
</dbReference>
<comment type="catalytic activity">
    <reaction evidence="1">
        <text>ATP + protein L-histidine = ADP + protein N-phospho-L-histidine.</text>
        <dbReference type="EC" id="2.7.13.3"/>
    </reaction>
</comment>
<dbReference type="InterPro" id="IPR011006">
    <property type="entry name" value="CheY-like_superfamily"/>
</dbReference>
<dbReference type="PANTHER" id="PTHR45339:SF1">
    <property type="entry name" value="HYBRID SIGNAL TRANSDUCTION HISTIDINE KINASE J"/>
    <property type="match status" value="1"/>
</dbReference>
<dbReference type="PROSITE" id="PS50110">
    <property type="entry name" value="RESPONSE_REGULATORY"/>
    <property type="match status" value="2"/>
</dbReference>
<keyword evidence="17" id="KW-0175">Coiled coil</keyword>
<feature type="domain" description="Histidine kinase" evidence="18">
    <location>
        <begin position="700"/>
        <end position="924"/>
    </location>
</feature>
<dbReference type="CDD" id="cd00082">
    <property type="entry name" value="HisKA"/>
    <property type="match status" value="1"/>
</dbReference>
<dbReference type="SMART" id="SM00086">
    <property type="entry name" value="PAC"/>
    <property type="match status" value="3"/>
</dbReference>
<dbReference type="PROSITE" id="PS50894">
    <property type="entry name" value="HPT"/>
    <property type="match status" value="1"/>
</dbReference>
<dbReference type="SUPFAM" id="SSF47226">
    <property type="entry name" value="Histidine-containing phosphotransfer domain, HPT domain"/>
    <property type="match status" value="1"/>
</dbReference>
<organism evidence="23 24">
    <name type="scientific">Cyclobacterium xiamenense</name>
    <dbReference type="NCBI Taxonomy" id="1297121"/>
    <lineage>
        <taxon>Bacteria</taxon>
        <taxon>Pseudomonadati</taxon>
        <taxon>Bacteroidota</taxon>
        <taxon>Cytophagia</taxon>
        <taxon>Cytophagales</taxon>
        <taxon>Cyclobacteriaceae</taxon>
        <taxon>Cyclobacterium</taxon>
    </lineage>
</organism>
<dbReference type="Gene3D" id="3.30.450.20">
    <property type="entry name" value="PAS domain"/>
    <property type="match status" value="4"/>
</dbReference>
<dbReference type="Pfam" id="PF13426">
    <property type="entry name" value="PAS_9"/>
    <property type="match status" value="1"/>
</dbReference>
<feature type="domain" description="Response regulatory" evidence="19">
    <location>
        <begin position="940"/>
        <end position="1060"/>
    </location>
</feature>
<dbReference type="InterPro" id="IPR005467">
    <property type="entry name" value="His_kinase_dom"/>
</dbReference>
<keyword evidence="7" id="KW-0812">Transmembrane</keyword>
<dbReference type="RefSeq" id="WP_092175122.1">
    <property type="nucleotide sequence ID" value="NZ_FNZH01000004.1"/>
</dbReference>
<dbReference type="InterPro" id="IPR001789">
    <property type="entry name" value="Sig_transdc_resp-reg_receiver"/>
</dbReference>
<dbReference type="FunFam" id="1.10.287.130:FF:000038">
    <property type="entry name" value="Sensory transduction histidine kinase"/>
    <property type="match status" value="1"/>
</dbReference>
<evidence type="ECO:0000256" key="2">
    <source>
        <dbReference type="ARBA" id="ARBA00004651"/>
    </source>
</evidence>
<evidence type="ECO:0000256" key="14">
    <source>
        <dbReference type="ARBA" id="ARBA00023306"/>
    </source>
</evidence>
<dbReference type="InterPro" id="IPR000700">
    <property type="entry name" value="PAS-assoc_C"/>
</dbReference>
<keyword evidence="5 16" id="KW-0597">Phosphoprotein</keyword>
<dbReference type="Gene3D" id="3.30.565.10">
    <property type="entry name" value="Histidine kinase-like ATPase, C-terminal domain"/>
    <property type="match status" value="1"/>
</dbReference>
<evidence type="ECO:0000256" key="13">
    <source>
        <dbReference type="ARBA" id="ARBA00023136"/>
    </source>
</evidence>
<dbReference type="Pfam" id="PF02518">
    <property type="entry name" value="HATPase_c"/>
    <property type="match status" value="1"/>
</dbReference>
<dbReference type="SMART" id="SM00388">
    <property type="entry name" value="HisKA"/>
    <property type="match status" value="1"/>
</dbReference>
<evidence type="ECO:0000256" key="4">
    <source>
        <dbReference type="ARBA" id="ARBA00022475"/>
    </source>
</evidence>
<keyword evidence="11" id="KW-1133">Transmembrane helix</keyword>
<evidence type="ECO:0000256" key="15">
    <source>
        <dbReference type="PROSITE-ProRule" id="PRU00110"/>
    </source>
</evidence>
<dbReference type="InterPro" id="IPR013655">
    <property type="entry name" value="PAS_fold_3"/>
</dbReference>
<dbReference type="Pfam" id="PF08447">
    <property type="entry name" value="PAS_3"/>
    <property type="match status" value="1"/>
</dbReference>
<dbReference type="EC" id="2.7.13.3" evidence="3"/>
<dbReference type="InterPro" id="IPR035965">
    <property type="entry name" value="PAS-like_dom_sf"/>
</dbReference>
<dbReference type="STRING" id="1416801.SAMN05192553_10471"/>
<dbReference type="InterPro" id="IPR036890">
    <property type="entry name" value="HATPase_C_sf"/>
</dbReference>
<dbReference type="GO" id="GO:0000155">
    <property type="term" value="F:phosphorelay sensor kinase activity"/>
    <property type="evidence" value="ECO:0007669"/>
    <property type="project" value="InterPro"/>
</dbReference>
<evidence type="ECO:0000256" key="10">
    <source>
        <dbReference type="ARBA" id="ARBA00022840"/>
    </source>
</evidence>
<dbReference type="InterPro" id="IPR029016">
    <property type="entry name" value="GAF-like_dom_sf"/>
</dbReference>
<dbReference type="InterPro" id="IPR008207">
    <property type="entry name" value="Sig_transdc_His_kin_Hpt_dom"/>
</dbReference>
<keyword evidence="6" id="KW-0808">Transferase</keyword>
<evidence type="ECO:0000256" key="16">
    <source>
        <dbReference type="PROSITE-ProRule" id="PRU00169"/>
    </source>
</evidence>
<dbReference type="GO" id="GO:0005886">
    <property type="term" value="C:plasma membrane"/>
    <property type="evidence" value="ECO:0007669"/>
    <property type="project" value="UniProtKB-SubCell"/>
</dbReference>
<keyword evidence="12" id="KW-0902">Two-component regulatory system</keyword>
<reference evidence="24" key="1">
    <citation type="submission" date="2016-10" db="EMBL/GenBank/DDBJ databases">
        <authorList>
            <person name="Varghese N."/>
            <person name="Submissions S."/>
        </authorList>
    </citation>
    <scope>NUCLEOTIDE SEQUENCE [LARGE SCALE GENOMIC DNA]</scope>
    <source>
        <strain evidence="24">IBRC-M 10761</strain>
    </source>
</reference>
<comment type="subcellular location">
    <subcellularLocation>
        <location evidence="2">Cell membrane</location>
        <topology evidence="2">Multi-pass membrane protein</topology>
    </subcellularLocation>
</comment>
<evidence type="ECO:0000259" key="22">
    <source>
        <dbReference type="PROSITE" id="PS50894"/>
    </source>
</evidence>
<evidence type="ECO:0000259" key="18">
    <source>
        <dbReference type="PROSITE" id="PS50109"/>
    </source>
</evidence>
<feature type="modified residue" description="Phosphohistidine" evidence="15">
    <location>
        <position position="1280"/>
    </location>
</feature>
<evidence type="ECO:0000259" key="20">
    <source>
        <dbReference type="PROSITE" id="PS50112"/>
    </source>
</evidence>
<dbReference type="InterPro" id="IPR003661">
    <property type="entry name" value="HisK_dim/P_dom"/>
</dbReference>
<feature type="domain" description="PAC" evidence="21">
    <location>
        <begin position="499"/>
        <end position="551"/>
    </location>
</feature>
<dbReference type="InterPro" id="IPR003594">
    <property type="entry name" value="HATPase_dom"/>
</dbReference>
<dbReference type="PROSITE" id="PS50112">
    <property type="entry name" value="PAS"/>
    <property type="match status" value="1"/>
</dbReference>
<dbReference type="EMBL" id="FNZH01000004">
    <property type="protein sequence ID" value="SEJ46071.1"/>
    <property type="molecule type" value="Genomic_DNA"/>
</dbReference>
<dbReference type="SMART" id="SM00448">
    <property type="entry name" value="REC"/>
    <property type="match status" value="2"/>
</dbReference>
<keyword evidence="9" id="KW-0418">Kinase</keyword>
<dbReference type="GO" id="GO:0005524">
    <property type="term" value="F:ATP binding"/>
    <property type="evidence" value="ECO:0007669"/>
    <property type="project" value="UniProtKB-KW"/>
</dbReference>
<dbReference type="Gene3D" id="3.40.50.2300">
    <property type="match status" value="2"/>
</dbReference>